<dbReference type="EMBL" id="RSCM01000027">
    <property type="protein sequence ID" value="RUS92506.1"/>
    <property type="molecule type" value="Genomic_DNA"/>
</dbReference>
<dbReference type="AlphaFoldDB" id="A0A433UF55"/>
<protein>
    <submittedName>
        <fullName evidence="2">Uncharacterized protein</fullName>
    </submittedName>
</protein>
<keyword evidence="3" id="KW-1185">Reference proteome</keyword>
<dbReference type="RefSeq" id="WP_127056768.1">
    <property type="nucleotide sequence ID" value="NZ_RSCM01000027.1"/>
</dbReference>
<reference evidence="2 3" key="1">
    <citation type="journal article" date="2019" name="Genome Biol. Evol.">
        <title>Day and night: Metabolic profiles and evolutionary relationships of six axenic non-marine cyanobacteria.</title>
        <authorList>
            <person name="Will S.E."/>
            <person name="Henke P."/>
            <person name="Boedeker C."/>
            <person name="Huang S."/>
            <person name="Brinkmann H."/>
            <person name="Rohde M."/>
            <person name="Jarek M."/>
            <person name="Friedl T."/>
            <person name="Seufert S."/>
            <person name="Schumacher M."/>
            <person name="Overmann J."/>
            <person name="Neumann-Schaal M."/>
            <person name="Petersen J."/>
        </authorList>
    </citation>
    <scope>NUCLEOTIDE SEQUENCE [LARGE SCALE GENOMIC DNA]</scope>
    <source>
        <strain evidence="2 3">SAG 1403-4b</strain>
    </source>
</reference>
<name>A0A433UF55_ANAVA</name>
<sequence length="90" mass="9532">MSNLIRIIQANSEIQYRQTQTTQKLTQASSSGVNGTMGEYDPATGQQKIDLPDGGTIRTTNIASVGVRIGDTVPAVSRTATGQAFMDSRG</sequence>
<proteinExistence type="predicted"/>
<gene>
    <name evidence="2" type="ORF">DSM107003_49890</name>
</gene>
<comment type="caution">
    <text evidence="2">The sequence shown here is derived from an EMBL/GenBank/DDBJ whole genome shotgun (WGS) entry which is preliminary data.</text>
</comment>
<feature type="compositionally biased region" description="Polar residues" evidence="1">
    <location>
        <begin position="22"/>
        <end position="34"/>
    </location>
</feature>
<evidence type="ECO:0000256" key="1">
    <source>
        <dbReference type="SAM" id="MobiDB-lite"/>
    </source>
</evidence>
<organism evidence="2 3">
    <name type="scientific">Trichormus variabilis SAG 1403-4b</name>
    <dbReference type="NCBI Taxonomy" id="447716"/>
    <lineage>
        <taxon>Bacteria</taxon>
        <taxon>Bacillati</taxon>
        <taxon>Cyanobacteriota</taxon>
        <taxon>Cyanophyceae</taxon>
        <taxon>Nostocales</taxon>
        <taxon>Nostocaceae</taxon>
        <taxon>Trichormus</taxon>
    </lineage>
</organism>
<accession>A0A433UF55</accession>
<dbReference type="Proteomes" id="UP000276103">
    <property type="component" value="Unassembled WGS sequence"/>
</dbReference>
<evidence type="ECO:0000313" key="2">
    <source>
        <dbReference type="EMBL" id="RUS92506.1"/>
    </source>
</evidence>
<dbReference type="OrthoDB" id="9845645at2"/>
<evidence type="ECO:0000313" key="3">
    <source>
        <dbReference type="Proteomes" id="UP000276103"/>
    </source>
</evidence>
<feature type="region of interest" description="Disordered" evidence="1">
    <location>
        <begin position="22"/>
        <end position="55"/>
    </location>
</feature>